<evidence type="ECO:0000313" key="3">
    <source>
        <dbReference type="Proteomes" id="UP001157914"/>
    </source>
</evidence>
<comment type="caution">
    <text evidence="2">The sequence shown here is derived from an EMBL/GenBank/DDBJ whole genome shotgun (WGS) entry which is preliminary data.</text>
</comment>
<dbReference type="Proteomes" id="UP001157914">
    <property type="component" value="Unassembled WGS sequence"/>
</dbReference>
<organism evidence="2 3">
    <name type="scientific">Roseibium denhamense</name>
    <dbReference type="NCBI Taxonomy" id="76305"/>
    <lineage>
        <taxon>Bacteria</taxon>
        <taxon>Pseudomonadati</taxon>
        <taxon>Pseudomonadota</taxon>
        <taxon>Alphaproteobacteria</taxon>
        <taxon>Hyphomicrobiales</taxon>
        <taxon>Stappiaceae</taxon>
        <taxon>Roseibium</taxon>
    </lineage>
</organism>
<accession>A0ABY1P620</accession>
<dbReference type="EMBL" id="FXTT01000003">
    <property type="protein sequence ID" value="SMP27110.1"/>
    <property type="molecule type" value="Genomic_DNA"/>
</dbReference>
<protein>
    <recommendedName>
        <fullName evidence="4">Sel1 repeat family protein</fullName>
    </recommendedName>
</protein>
<feature type="signal peptide" evidence="1">
    <location>
        <begin position="1"/>
        <end position="27"/>
    </location>
</feature>
<keyword evidence="3" id="KW-1185">Reference proteome</keyword>
<sequence length="249" mass="27878">MSISTRFVQVFAALLAGCLALAPQTRAADLLSKQWQEQREAMNALGDAACKGDQQAYQRLQSLQEHQDPVAITELSWLTWEADCKPHPFKVPNSRLFEYETLRDLAYRTTYYGYMTAAYLGYPVAQAILAETNMNHISEAPDFRKETLCLFHLAMTGGFETAGATLGERYLTGRGLFRSRARAKALYNVALGDAVQDSAMDTLKAAFPDVRHNRALAKAYLDKELAKCPERLKVKEGRITAFDPENTLQ</sequence>
<evidence type="ECO:0008006" key="4">
    <source>
        <dbReference type="Google" id="ProtNLM"/>
    </source>
</evidence>
<dbReference type="RefSeq" id="WP_155192670.1">
    <property type="nucleotide sequence ID" value="NZ_BAAAEA010000002.1"/>
</dbReference>
<proteinExistence type="predicted"/>
<evidence type="ECO:0000313" key="2">
    <source>
        <dbReference type="EMBL" id="SMP27110.1"/>
    </source>
</evidence>
<name>A0ABY1P620_9HYPH</name>
<evidence type="ECO:0000256" key="1">
    <source>
        <dbReference type="SAM" id="SignalP"/>
    </source>
</evidence>
<dbReference type="PROSITE" id="PS51257">
    <property type="entry name" value="PROKAR_LIPOPROTEIN"/>
    <property type="match status" value="1"/>
</dbReference>
<dbReference type="SUPFAM" id="SSF81901">
    <property type="entry name" value="HCP-like"/>
    <property type="match status" value="1"/>
</dbReference>
<feature type="chain" id="PRO_5045581697" description="Sel1 repeat family protein" evidence="1">
    <location>
        <begin position="28"/>
        <end position="249"/>
    </location>
</feature>
<keyword evidence="1" id="KW-0732">Signal</keyword>
<reference evidence="2 3" key="1">
    <citation type="submission" date="2017-05" db="EMBL/GenBank/DDBJ databases">
        <authorList>
            <person name="Varghese N."/>
            <person name="Submissions S."/>
        </authorList>
    </citation>
    <scope>NUCLEOTIDE SEQUENCE [LARGE SCALE GENOMIC DNA]</scope>
    <source>
        <strain evidence="2 3">DSM 15949</strain>
    </source>
</reference>
<gene>
    <name evidence="2" type="ORF">SAMN06265374_2856</name>
</gene>
<dbReference type="Gene3D" id="1.25.40.10">
    <property type="entry name" value="Tetratricopeptide repeat domain"/>
    <property type="match status" value="1"/>
</dbReference>
<dbReference type="InterPro" id="IPR011990">
    <property type="entry name" value="TPR-like_helical_dom_sf"/>
</dbReference>